<dbReference type="Proteomes" id="UP000662888">
    <property type="component" value="Chromosome"/>
</dbReference>
<name>A0AA49A8A4_9BURK</name>
<dbReference type="EMBL" id="CP065053">
    <property type="protein sequence ID" value="QPI49430.1"/>
    <property type="molecule type" value="Genomic_DNA"/>
</dbReference>
<sequence length="112" mass="12716">MNRPIFFFKSWFRAKKKPAEIWSEDQAKLAHSTNRTYTVLVESINEPYCFIDIAKGVVGVGVHDEFLRESLTHAFQEVGPGKLFLTMATHREFDGGSDKVVSGISYLFEQNG</sequence>
<reference evidence="1 2" key="1">
    <citation type="submission" date="2020-11" db="EMBL/GenBank/DDBJ databases">
        <authorList>
            <person name="Sun Q."/>
        </authorList>
    </citation>
    <scope>NUCLEOTIDE SEQUENCE [LARGE SCALE GENOMIC DNA]</scope>
    <source>
        <strain evidence="1 2">P8398</strain>
    </source>
</reference>
<evidence type="ECO:0000313" key="1">
    <source>
        <dbReference type="EMBL" id="QPI49430.1"/>
    </source>
</evidence>
<organism evidence="1 2">
    <name type="scientific">Massilia antarctica</name>
    <dbReference type="NCBI Taxonomy" id="2765360"/>
    <lineage>
        <taxon>Bacteria</taxon>
        <taxon>Pseudomonadati</taxon>
        <taxon>Pseudomonadota</taxon>
        <taxon>Betaproteobacteria</taxon>
        <taxon>Burkholderiales</taxon>
        <taxon>Oxalobacteraceae</taxon>
        <taxon>Telluria group</taxon>
        <taxon>Massilia</taxon>
    </lineage>
</organism>
<dbReference type="RefSeq" id="WP_206089100.1">
    <property type="nucleotide sequence ID" value="NZ_CP065053.1"/>
</dbReference>
<gene>
    <name evidence="1" type="ORF">IV454_29005</name>
</gene>
<evidence type="ECO:0000313" key="2">
    <source>
        <dbReference type="Proteomes" id="UP000662888"/>
    </source>
</evidence>
<keyword evidence="2" id="KW-1185">Reference proteome</keyword>
<protein>
    <submittedName>
        <fullName evidence="1">Lytic transglycosylase</fullName>
    </submittedName>
</protein>
<proteinExistence type="predicted"/>
<accession>A0AA49A8A4</accession>